<feature type="domain" description="Methyltransferase type 11" evidence="1">
    <location>
        <begin position="33"/>
        <end position="114"/>
    </location>
</feature>
<feature type="non-terminal residue" evidence="2">
    <location>
        <position position="114"/>
    </location>
</feature>
<dbReference type="SUPFAM" id="SSF53335">
    <property type="entry name" value="S-adenosyl-L-methionine-dependent methyltransferases"/>
    <property type="match status" value="1"/>
</dbReference>
<accession>X0SA29</accession>
<evidence type="ECO:0000313" key="2">
    <source>
        <dbReference type="EMBL" id="GAF72006.1"/>
    </source>
</evidence>
<protein>
    <recommendedName>
        <fullName evidence="1">Methyltransferase type 11 domain-containing protein</fullName>
    </recommendedName>
</protein>
<dbReference type="EMBL" id="BARS01002734">
    <property type="protein sequence ID" value="GAF72006.1"/>
    <property type="molecule type" value="Genomic_DNA"/>
</dbReference>
<dbReference type="InterPro" id="IPR013216">
    <property type="entry name" value="Methyltransf_11"/>
</dbReference>
<dbReference type="AlphaFoldDB" id="X0SA29"/>
<sequence>MEKEIALQQKTHNQLESFLAECGIEDAQNRRILEIGFKNGRFLNECRKAGLIPTGIEINREYYEKVKAEYPDLDVFLYDGRIFPVLDESFDFAVSYQVLEHVKSIEHIFSECIR</sequence>
<dbReference type="Gene3D" id="3.40.50.150">
    <property type="entry name" value="Vaccinia Virus protein VP39"/>
    <property type="match status" value="1"/>
</dbReference>
<dbReference type="InterPro" id="IPR029063">
    <property type="entry name" value="SAM-dependent_MTases_sf"/>
</dbReference>
<dbReference type="GO" id="GO:0008757">
    <property type="term" value="F:S-adenosylmethionine-dependent methyltransferase activity"/>
    <property type="evidence" value="ECO:0007669"/>
    <property type="project" value="InterPro"/>
</dbReference>
<gene>
    <name evidence="2" type="ORF">S01H1_05246</name>
</gene>
<name>X0SA29_9ZZZZ</name>
<proteinExistence type="predicted"/>
<organism evidence="2">
    <name type="scientific">marine sediment metagenome</name>
    <dbReference type="NCBI Taxonomy" id="412755"/>
    <lineage>
        <taxon>unclassified sequences</taxon>
        <taxon>metagenomes</taxon>
        <taxon>ecological metagenomes</taxon>
    </lineage>
</organism>
<reference evidence="2" key="1">
    <citation type="journal article" date="2014" name="Front. Microbiol.">
        <title>High frequency of phylogenetically diverse reductive dehalogenase-homologous genes in deep subseafloor sedimentary metagenomes.</title>
        <authorList>
            <person name="Kawai M."/>
            <person name="Futagami T."/>
            <person name="Toyoda A."/>
            <person name="Takaki Y."/>
            <person name="Nishi S."/>
            <person name="Hori S."/>
            <person name="Arai W."/>
            <person name="Tsubouchi T."/>
            <person name="Morono Y."/>
            <person name="Uchiyama I."/>
            <person name="Ito T."/>
            <person name="Fujiyama A."/>
            <person name="Inagaki F."/>
            <person name="Takami H."/>
        </authorList>
    </citation>
    <scope>NUCLEOTIDE SEQUENCE</scope>
    <source>
        <strain evidence="2">Expedition CK06-06</strain>
    </source>
</reference>
<comment type="caution">
    <text evidence="2">The sequence shown here is derived from an EMBL/GenBank/DDBJ whole genome shotgun (WGS) entry which is preliminary data.</text>
</comment>
<dbReference type="Pfam" id="PF08241">
    <property type="entry name" value="Methyltransf_11"/>
    <property type="match status" value="1"/>
</dbReference>
<evidence type="ECO:0000259" key="1">
    <source>
        <dbReference type="Pfam" id="PF08241"/>
    </source>
</evidence>